<dbReference type="HOGENOM" id="CLU_1153707_0_0_1"/>
<reference evidence="3 4" key="2">
    <citation type="journal article" date="2008" name="Nature">
        <title>The Phaeodactylum genome reveals the evolutionary history of diatom genomes.</title>
        <authorList>
            <person name="Bowler C."/>
            <person name="Allen A.E."/>
            <person name="Badger J.H."/>
            <person name="Grimwood J."/>
            <person name="Jabbari K."/>
            <person name="Kuo A."/>
            <person name="Maheswari U."/>
            <person name="Martens C."/>
            <person name="Maumus F."/>
            <person name="Otillar R.P."/>
            <person name="Rayko E."/>
            <person name="Salamov A."/>
            <person name="Vandepoele K."/>
            <person name="Beszteri B."/>
            <person name="Gruber A."/>
            <person name="Heijde M."/>
            <person name="Katinka M."/>
            <person name="Mock T."/>
            <person name="Valentin K."/>
            <person name="Verret F."/>
            <person name="Berges J.A."/>
            <person name="Brownlee C."/>
            <person name="Cadoret J.P."/>
            <person name="Chiovitti A."/>
            <person name="Choi C.J."/>
            <person name="Coesel S."/>
            <person name="De Martino A."/>
            <person name="Detter J.C."/>
            <person name="Durkin C."/>
            <person name="Falciatore A."/>
            <person name="Fournet J."/>
            <person name="Haruta M."/>
            <person name="Huysman M.J."/>
            <person name="Jenkins B.D."/>
            <person name="Jiroutova K."/>
            <person name="Jorgensen R.E."/>
            <person name="Joubert Y."/>
            <person name="Kaplan A."/>
            <person name="Kroger N."/>
            <person name="Kroth P.G."/>
            <person name="La Roche J."/>
            <person name="Lindquist E."/>
            <person name="Lommer M."/>
            <person name="Martin-Jezequel V."/>
            <person name="Lopez P.J."/>
            <person name="Lucas S."/>
            <person name="Mangogna M."/>
            <person name="McGinnis K."/>
            <person name="Medlin L.K."/>
            <person name="Montsant A."/>
            <person name="Oudot-Le Secq M.P."/>
            <person name="Napoli C."/>
            <person name="Obornik M."/>
            <person name="Parker M.S."/>
            <person name="Petit J.L."/>
            <person name="Porcel B.M."/>
            <person name="Poulsen N."/>
            <person name="Robison M."/>
            <person name="Rychlewski L."/>
            <person name="Rynearson T.A."/>
            <person name="Schmutz J."/>
            <person name="Shapiro H."/>
            <person name="Siaut M."/>
            <person name="Stanley M."/>
            <person name="Sussman M.R."/>
            <person name="Taylor A.R."/>
            <person name="Vardi A."/>
            <person name="von Dassow P."/>
            <person name="Vyverman W."/>
            <person name="Willis A."/>
            <person name="Wyrwicz L.S."/>
            <person name="Rokhsar D.S."/>
            <person name="Weissenbach J."/>
            <person name="Armbrust E.V."/>
            <person name="Green B.R."/>
            <person name="Van de Peer Y."/>
            <person name="Grigoriev I.V."/>
        </authorList>
    </citation>
    <scope>NUCLEOTIDE SEQUENCE [LARGE SCALE GENOMIC DNA]</scope>
    <source>
        <strain evidence="3 4">CCMP1335</strain>
    </source>
</reference>
<dbReference type="Pfam" id="PF18087">
    <property type="entry name" value="RuBisCo_chap_C"/>
    <property type="match status" value="1"/>
</dbReference>
<proteinExistence type="predicted"/>
<dbReference type="RefSeq" id="XP_002287530.1">
    <property type="nucleotide sequence ID" value="XM_002287494.1"/>
</dbReference>
<dbReference type="OMA" id="CWEEENE"/>
<reference evidence="3 4" key="1">
    <citation type="journal article" date="2004" name="Science">
        <title>The genome of the diatom Thalassiosira pseudonana: ecology, evolution, and metabolism.</title>
        <authorList>
            <person name="Armbrust E.V."/>
            <person name="Berges J.A."/>
            <person name="Bowler C."/>
            <person name="Green B.R."/>
            <person name="Martinez D."/>
            <person name="Putnam N.H."/>
            <person name="Zhou S."/>
            <person name="Allen A.E."/>
            <person name="Apt K.E."/>
            <person name="Bechner M."/>
            <person name="Brzezinski M.A."/>
            <person name="Chaal B.K."/>
            <person name="Chiovitti A."/>
            <person name="Davis A.K."/>
            <person name="Demarest M.S."/>
            <person name="Detter J.C."/>
            <person name="Glavina T."/>
            <person name="Goodstein D."/>
            <person name="Hadi M.Z."/>
            <person name="Hellsten U."/>
            <person name="Hildebrand M."/>
            <person name="Jenkins B.D."/>
            <person name="Jurka J."/>
            <person name="Kapitonov V.V."/>
            <person name="Kroger N."/>
            <person name="Lau W.W."/>
            <person name="Lane T.W."/>
            <person name="Larimer F.W."/>
            <person name="Lippmeier J.C."/>
            <person name="Lucas S."/>
            <person name="Medina M."/>
            <person name="Montsant A."/>
            <person name="Obornik M."/>
            <person name="Parker M.S."/>
            <person name="Palenik B."/>
            <person name="Pazour G.J."/>
            <person name="Richardson P.M."/>
            <person name="Rynearson T.A."/>
            <person name="Saito M.A."/>
            <person name="Schwartz D.C."/>
            <person name="Thamatrakoln K."/>
            <person name="Valentin K."/>
            <person name="Vardi A."/>
            <person name="Wilkerson F.P."/>
            <person name="Rokhsar D.S."/>
        </authorList>
    </citation>
    <scope>NUCLEOTIDE SEQUENCE [LARGE SCALE GENOMIC DNA]</scope>
    <source>
        <strain evidence="3 4">CCMP1335</strain>
    </source>
</reference>
<dbReference type="AlphaFoldDB" id="B8BVP4"/>
<evidence type="ECO:0000313" key="3">
    <source>
        <dbReference type="EMBL" id="EED94973.1"/>
    </source>
</evidence>
<dbReference type="Proteomes" id="UP000001449">
    <property type="component" value="Chromosome 2"/>
</dbReference>
<accession>B8BVP4</accession>
<sequence>MSPRTRKFLAVAITATTSTLTSPCHAFATPAFTTSRRAVLDKTSRASPATASTTRLNEKTGNLHGESSCFLPLLQNDDEYIAPRVVQIAGAYPGVTAEEFLAVTSEPPAELGQWAYDFTDPNGPQMGTVALPGMTSVYETDDPVVIIAEHPTLGVTLHEKVVDPVDLVVLCDRSKRTFAERKFFVFDDGNKGGELTIGAFTSKDEIPESVTILGQVTFVQIPWLPMMQKKKSGFSEDDDLF</sequence>
<dbReference type="InParanoid" id="B8BVP4"/>
<name>B8BVP4_THAPS</name>
<evidence type="ECO:0000259" key="2">
    <source>
        <dbReference type="Pfam" id="PF18087"/>
    </source>
</evidence>
<feature type="region of interest" description="Disordered" evidence="1">
    <location>
        <begin position="39"/>
        <end position="60"/>
    </location>
</feature>
<keyword evidence="4" id="KW-1185">Reference proteome</keyword>
<protein>
    <recommendedName>
        <fullName evidence="2">Rubisco accumulation factor 1 C-terminal domain-containing protein</fullName>
    </recommendedName>
</protein>
<feature type="compositionally biased region" description="Low complexity" evidence="1">
    <location>
        <begin position="45"/>
        <end position="55"/>
    </location>
</feature>
<dbReference type="PaxDb" id="35128-Thaps21519"/>
<organism evidence="3 4">
    <name type="scientific">Thalassiosira pseudonana</name>
    <name type="common">Marine diatom</name>
    <name type="synonym">Cyclotella nana</name>
    <dbReference type="NCBI Taxonomy" id="35128"/>
    <lineage>
        <taxon>Eukaryota</taxon>
        <taxon>Sar</taxon>
        <taxon>Stramenopiles</taxon>
        <taxon>Ochrophyta</taxon>
        <taxon>Bacillariophyta</taxon>
        <taxon>Coscinodiscophyceae</taxon>
        <taxon>Thalassiosirophycidae</taxon>
        <taxon>Thalassiosirales</taxon>
        <taxon>Thalassiosiraceae</taxon>
        <taxon>Thalassiosira</taxon>
    </lineage>
</organism>
<dbReference type="EMBL" id="CM000639">
    <property type="protein sequence ID" value="EED94973.1"/>
    <property type="molecule type" value="Genomic_DNA"/>
</dbReference>
<feature type="domain" description="Rubisco accumulation factor 1 C-terminal" evidence="2">
    <location>
        <begin position="76"/>
        <end position="219"/>
    </location>
</feature>
<dbReference type="eggNOG" id="ENOG502T8CE">
    <property type="taxonomic scope" value="Eukaryota"/>
</dbReference>
<evidence type="ECO:0000256" key="1">
    <source>
        <dbReference type="SAM" id="MobiDB-lite"/>
    </source>
</evidence>
<dbReference type="KEGG" id="tps:THAPSDRAFT_21519"/>
<evidence type="ECO:0000313" key="4">
    <source>
        <dbReference type="Proteomes" id="UP000001449"/>
    </source>
</evidence>
<dbReference type="InterPro" id="IPR040858">
    <property type="entry name" value="Raf1_C"/>
</dbReference>
<gene>
    <name evidence="3" type="ORF">THAPSDRAFT_21519</name>
</gene>
<dbReference type="GeneID" id="7452890"/>